<dbReference type="EMBL" id="JACGCM010002247">
    <property type="protein sequence ID" value="KAF6142736.1"/>
    <property type="molecule type" value="Genomic_DNA"/>
</dbReference>
<proteinExistence type="predicted"/>
<name>A0A7J7LJ98_9MAGN</name>
<organism evidence="1 2">
    <name type="scientific">Kingdonia uniflora</name>
    <dbReference type="NCBI Taxonomy" id="39325"/>
    <lineage>
        <taxon>Eukaryota</taxon>
        <taxon>Viridiplantae</taxon>
        <taxon>Streptophyta</taxon>
        <taxon>Embryophyta</taxon>
        <taxon>Tracheophyta</taxon>
        <taxon>Spermatophyta</taxon>
        <taxon>Magnoliopsida</taxon>
        <taxon>Ranunculales</taxon>
        <taxon>Circaeasteraceae</taxon>
        <taxon>Kingdonia</taxon>
    </lineage>
</organism>
<evidence type="ECO:0000313" key="2">
    <source>
        <dbReference type="Proteomes" id="UP000541444"/>
    </source>
</evidence>
<comment type="caution">
    <text evidence="1">The sequence shown here is derived from an EMBL/GenBank/DDBJ whole genome shotgun (WGS) entry which is preliminary data.</text>
</comment>
<dbReference type="PANTHER" id="PTHR47481">
    <property type="match status" value="1"/>
</dbReference>
<dbReference type="Pfam" id="PF14223">
    <property type="entry name" value="Retrotran_gag_2"/>
    <property type="match status" value="1"/>
</dbReference>
<evidence type="ECO:0000313" key="1">
    <source>
        <dbReference type="EMBL" id="KAF6142736.1"/>
    </source>
</evidence>
<dbReference type="Proteomes" id="UP000541444">
    <property type="component" value="Unassembled WGS sequence"/>
</dbReference>
<keyword evidence="2" id="KW-1185">Reference proteome</keyword>
<dbReference type="OrthoDB" id="1845088at2759"/>
<sequence length="155" mass="17410">MTNSTLSEEILSHIVGLETFREVWKALGSTLSQHSKAREPQLKHALQECKKGKSTIDEYLRIFKNICDLLGAIGCSVLDEDKSYWFLQELGPNYESFTTTMLAKPLIPSYQEVVASLKIHDLRTSSLYKSHMESAYVTQGGGGYNSRGRGRSFRG</sequence>
<gene>
    <name evidence="1" type="ORF">GIB67_018447</name>
</gene>
<dbReference type="PANTHER" id="PTHR47481:SF10">
    <property type="entry name" value="COPIA-LIKE POLYPROTEIN_RETROTRANSPOSON"/>
    <property type="match status" value="1"/>
</dbReference>
<accession>A0A7J7LJ98</accession>
<reference evidence="1 2" key="1">
    <citation type="journal article" date="2020" name="IScience">
        <title>Genome Sequencing of the Endangered Kingdonia uniflora (Circaeasteraceae, Ranunculales) Reveals Potential Mechanisms of Evolutionary Specialization.</title>
        <authorList>
            <person name="Sun Y."/>
            <person name="Deng T."/>
            <person name="Zhang A."/>
            <person name="Moore M.J."/>
            <person name="Landis J.B."/>
            <person name="Lin N."/>
            <person name="Zhang H."/>
            <person name="Zhang X."/>
            <person name="Huang J."/>
            <person name="Zhang X."/>
            <person name="Sun H."/>
            <person name="Wang H."/>
        </authorList>
    </citation>
    <scope>NUCLEOTIDE SEQUENCE [LARGE SCALE GENOMIC DNA]</scope>
    <source>
        <strain evidence="1">TB1705</strain>
        <tissue evidence="1">Leaf</tissue>
    </source>
</reference>
<dbReference type="AlphaFoldDB" id="A0A7J7LJ98"/>
<protein>
    <submittedName>
        <fullName evidence="1">Uncharacterized protein</fullName>
    </submittedName>
</protein>